<feature type="transmembrane region" description="Helical" evidence="2">
    <location>
        <begin position="336"/>
        <end position="355"/>
    </location>
</feature>
<proteinExistence type="predicted"/>
<keyword evidence="2" id="KW-0812">Transmembrane</keyword>
<feature type="transmembrane region" description="Helical" evidence="2">
    <location>
        <begin position="207"/>
        <end position="226"/>
    </location>
</feature>
<comment type="caution">
    <text evidence="3">The sequence shown here is derived from an EMBL/GenBank/DDBJ whole genome shotgun (WGS) entry which is preliminary data.</text>
</comment>
<feature type="transmembrane region" description="Helical" evidence="2">
    <location>
        <begin position="297"/>
        <end position="316"/>
    </location>
</feature>
<feature type="transmembrane region" description="Helical" evidence="2">
    <location>
        <begin position="367"/>
        <end position="387"/>
    </location>
</feature>
<protein>
    <submittedName>
        <fullName evidence="3">Uncharacterized protein</fullName>
    </submittedName>
</protein>
<sequence>MRVVREARGSGKIQQARERAKLVGNCLPSRGAPSSIAAPASMSRSLFVLTPSPPLAFRGVGAHSVRRVAAQTLNVAYRRARALIVAHGKENDEDKDQSTVPKAPEAPAVDGSSPPPGFVAVPAGELGIERARDLCAGLYSASMIWQGLASLGEILLLFRQEIDTITLLLAGFRLTLKALVGVLLYVSREAVLHNRTTSETYRRINMALIAYSVVNIYGMQSDEGVLQLWSTVPWVKGNPSLGGSYIMYFASILTWWTAVGGGLKAVEVLLQRVPIRILKSVADISVTRWKNVSALPIWYAVAIGACALAGAAGSFATIPVSLGASSDLAQFAYRMISREALVLLIPVYFTLWDAAQRDRLAASTFRYLRAALAVVDLARSALLFVFLRSKLALQLPTPASLVVGALLLLFHVVSGAVSVSGLVRKK</sequence>
<keyword evidence="4" id="KW-1185">Reference proteome</keyword>
<feature type="transmembrane region" description="Helical" evidence="2">
    <location>
        <begin position="399"/>
        <end position="423"/>
    </location>
</feature>
<organism evidence="3 4">
    <name type="scientific">Porphyridium purpureum</name>
    <name type="common">Red alga</name>
    <name type="synonym">Porphyridium cruentum</name>
    <dbReference type="NCBI Taxonomy" id="35688"/>
    <lineage>
        <taxon>Eukaryota</taxon>
        <taxon>Rhodophyta</taxon>
        <taxon>Bangiophyceae</taxon>
        <taxon>Porphyridiales</taxon>
        <taxon>Porphyridiaceae</taxon>
        <taxon>Porphyridium</taxon>
    </lineage>
</organism>
<evidence type="ECO:0000313" key="3">
    <source>
        <dbReference type="EMBL" id="KAA8498974.1"/>
    </source>
</evidence>
<keyword evidence="2" id="KW-1133">Transmembrane helix</keyword>
<feature type="transmembrane region" description="Helical" evidence="2">
    <location>
        <begin position="246"/>
        <end position="270"/>
    </location>
</feature>
<gene>
    <name evidence="3" type="ORF">FVE85_6559</name>
</gene>
<dbReference type="AlphaFoldDB" id="A0A5J4Z7K1"/>
<dbReference type="Proteomes" id="UP000324585">
    <property type="component" value="Unassembled WGS sequence"/>
</dbReference>
<evidence type="ECO:0000256" key="2">
    <source>
        <dbReference type="SAM" id="Phobius"/>
    </source>
</evidence>
<dbReference type="EMBL" id="VRMN01000001">
    <property type="protein sequence ID" value="KAA8498974.1"/>
    <property type="molecule type" value="Genomic_DNA"/>
</dbReference>
<name>A0A5J4Z7K1_PORPP</name>
<feature type="transmembrane region" description="Helical" evidence="2">
    <location>
        <begin position="164"/>
        <end position="186"/>
    </location>
</feature>
<feature type="region of interest" description="Disordered" evidence="1">
    <location>
        <begin position="88"/>
        <end position="114"/>
    </location>
</feature>
<keyword evidence="2" id="KW-0472">Membrane</keyword>
<evidence type="ECO:0000313" key="4">
    <source>
        <dbReference type="Proteomes" id="UP000324585"/>
    </source>
</evidence>
<evidence type="ECO:0000256" key="1">
    <source>
        <dbReference type="SAM" id="MobiDB-lite"/>
    </source>
</evidence>
<accession>A0A5J4Z7K1</accession>
<dbReference type="OrthoDB" id="48158at2759"/>
<reference evidence="4" key="1">
    <citation type="journal article" date="2019" name="Nat. Commun.">
        <title>Expansion of phycobilisome linker gene families in mesophilic red algae.</title>
        <authorList>
            <person name="Lee J."/>
            <person name="Kim D."/>
            <person name="Bhattacharya D."/>
            <person name="Yoon H.S."/>
        </authorList>
    </citation>
    <scope>NUCLEOTIDE SEQUENCE [LARGE SCALE GENOMIC DNA]</scope>
    <source>
        <strain evidence="4">CCMP 1328</strain>
    </source>
</reference>